<evidence type="ECO:0000256" key="2">
    <source>
        <dbReference type="ARBA" id="ARBA00022840"/>
    </source>
</evidence>
<dbReference type="SUPFAM" id="SSF46894">
    <property type="entry name" value="C-terminal effector domain of the bipartite response regulators"/>
    <property type="match status" value="1"/>
</dbReference>
<dbReference type="InterPro" id="IPR016032">
    <property type="entry name" value="Sig_transdc_resp-reg_C-effctor"/>
</dbReference>
<dbReference type="InterPro" id="IPR036388">
    <property type="entry name" value="WH-like_DNA-bd_sf"/>
</dbReference>
<dbReference type="SUPFAM" id="SSF52540">
    <property type="entry name" value="P-loop containing nucleoside triphosphate hydrolases"/>
    <property type="match status" value="1"/>
</dbReference>
<protein>
    <submittedName>
        <fullName evidence="5">AAA family ATPase</fullName>
    </submittedName>
</protein>
<keyword evidence="1" id="KW-0547">Nucleotide-binding</keyword>
<evidence type="ECO:0000313" key="6">
    <source>
        <dbReference type="Proteomes" id="UP001631957"/>
    </source>
</evidence>
<sequence>MPIPSREAALSALREAMRTAVEEGGAVAVVHGPPGVGKTYLVERFAREARAEGAVVRQATGTLTGLDVPLGLVDQLFGDDEAVGGTGTEPAHSCDPEATRPCPSCQTLASRVRPLIERFLRSAPGTHRVVLVLDDPHLADPASLWVLRSLLARVRTLPVLVVVAGGHPSPLRQFRDFQFAVLKHSSLQTINLAPFTFTESAQFLRELTGIRLSSALMKEAMALTGGNARLLVAVGRDRRTLPHLADPAESPASAQFQYRMAMAVRLLTGAGHRDGLERVARALAVVDTGGSTALISALSGIGVVGTASALQWLEAMGLMCGGVFRHPVIRAAILEDPDFTERVEFHRSAARLLHRQGVCAREVARCLVAAEVAAQPWERSVLRDAARHAQAESCWTEAVRCLDLAYDFASGTGEQAEVLMELACATWRVDVSAALSHLPDLVAHARQGRLSGQSVAAVSAMLAWSGHRGTAEEILGLLGEPDREELDRICGRPELSAPGRQPRAAADRDPWSGDTCDSAAEDAQTGIPSKEMIRSYFLDADQANWVVDVARFTTRLLHRVCLTLPDIPCDGLADEGRGTMSPFRRLILHCLQAVNALNAGRPADAEREARGALADPADWGIHVGLPLSVLILAQVQQGRCEEAKATLRTPVPDTLFESEFGRLYLHSRGLYRLATGTPSSALGDFLRCGEIERRLGVPASPVCPWQAWAAMAHLQLGRTDEAVRGAEAVVAGPAPLWGRATALRVLALARPTELRADLLRDVVGLLEDSPFRVDLAMGLYELGRTQYALGNTKVGRVLVRRAWNMARYCGFELLLPGDQMPAGFGGPELADDLWEEPEGTLSTDVLSSAERRVAWLAGIGHSNREMAEHLCVTVSTVEQHLTKIYRKLGLKQRNDLLTAFPVLPDGTIS</sequence>
<gene>
    <name evidence="5" type="ORF">ACKI18_01230</name>
</gene>
<dbReference type="Gene3D" id="1.10.10.10">
    <property type="entry name" value="Winged helix-like DNA-binding domain superfamily/Winged helix DNA-binding domain"/>
    <property type="match status" value="1"/>
</dbReference>
<dbReference type="SMART" id="SM00382">
    <property type="entry name" value="AAA"/>
    <property type="match status" value="1"/>
</dbReference>
<reference evidence="5 6" key="1">
    <citation type="submission" date="2024-12" db="EMBL/GenBank/DDBJ databases">
        <title>Forecasting of Potato common scab and diversities of Pathogenic streptomyces spp. in china.</title>
        <authorList>
            <person name="Handique U."/>
            <person name="Wu J."/>
        </authorList>
    </citation>
    <scope>NUCLEOTIDE SEQUENCE [LARGE SCALE GENOMIC DNA]</scope>
    <source>
        <strain evidence="5 6">ZRIMU1530</strain>
    </source>
</reference>
<dbReference type="Proteomes" id="UP001631957">
    <property type="component" value="Unassembled WGS sequence"/>
</dbReference>
<feature type="region of interest" description="Disordered" evidence="3">
    <location>
        <begin position="492"/>
        <end position="523"/>
    </location>
</feature>
<name>A0ABW9HGY9_9ACTN</name>
<keyword evidence="6" id="KW-1185">Reference proteome</keyword>
<proteinExistence type="predicted"/>
<dbReference type="SMART" id="SM00421">
    <property type="entry name" value="HTH_LUXR"/>
    <property type="match status" value="1"/>
</dbReference>
<accession>A0ABW9HGY9</accession>
<evidence type="ECO:0000259" key="4">
    <source>
        <dbReference type="PROSITE" id="PS50043"/>
    </source>
</evidence>
<evidence type="ECO:0000313" key="5">
    <source>
        <dbReference type="EMBL" id="MFM9607327.1"/>
    </source>
</evidence>
<dbReference type="InterPro" id="IPR003593">
    <property type="entry name" value="AAA+_ATPase"/>
</dbReference>
<dbReference type="EMBL" id="JBJVNI010000001">
    <property type="protein sequence ID" value="MFM9607327.1"/>
    <property type="molecule type" value="Genomic_DNA"/>
</dbReference>
<comment type="caution">
    <text evidence="5">The sequence shown here is derived from an EMBL/GenBank/DDBJ whole genome shotgun (WGS) entry which is preliminary data.</text>
</comment>
<evidence type="ECO:0000256" key="1">
    <source>
        <dbReference type="ARBA" id="ARBA00022741"/>
    </source>
</evidence>
<dbReference type="Gene3D" id="3.40.50.300">
    <property type="entry name" value="P-loop containing nucleotide triphosphate hydrolases"/>
    <property type="match status" value="1"/>
</dbReference>
<evidence type="ECO:0000256" key="3">
    <source>
        <dbReference type="SAM" id="MobiDB-lite"/>
    </source>
</evidence>
<keyword evidence="2" id="KW-0067">ATP-binding</keyword>
<dbReference type="PANTHER" id="PTHR16305">
    <property type="entry name" value="TESTICULAR SOLUBLE ADENYLYL CYCLASE"/>
    <property type="match status" value="1"/>
</dbReference>
<dbReference type="InterPro" id="IPR041664">
    <property type="entry name" value="AAA_16"/>
</dbReference>
<feature type="domain" description="HTH luxR-type" evidence="4">
    <location>
        <begin position="839"/>
        <end position="904"/>
    </location>
</feature>
<dbReference type="Pfam" id="PF00196">
    <property type="entry name" value="GerE"/>
    <property type="match status" value="1"/>
</dbReference>
<dbReference type="RefSeq" id="WP_409120109.1">
    <property type="nucleotide sequence ID" value="NZ_JBJVNI010000001.1"/>
</dbReference>
<dbReference type="PRINTS" id="PR00038">
    <property type="entry name" value="HTHLUXR"/>
</dbReference>
<dbReference type="PANTHER" id="PTHR16305:SF35">
    <property type="entry name" value="TRANSCRIPTIONAL ACTIVATOR DOMAIN"/>
    <property type="match status" value="1"/>
</dbReference>
<dbReference type="InterPro" id="IPR027417">
    <property type="entry name" value="P-loop_NTPase"/>
</dbReference>
<organism evidence="5 6">
    <name type="scientific">Streptomyces niveiscabiei</name>
    <dbReference type="NCBI Taxonomy" id="164115"/>
    <lineage>
        <taxon>Bacteria</taxon>
        <taxon>Bacillati</taxon>
        <taxon>Actinomycetota</taxon>
        <taxon>Actinomycetes</taxon>
        <taxon>Kitasatosporales</taxon>
        <taxon>Streptomycetaceae</taxon>
        <taxon>Streptomyces</taxon>
    </lineage>
</organism>
<dbReference type="Pfam" id="PF13191">
    <property type="entry name" value="AAA_16"/>
    <property type="match status" value="1"/>
</dbReference>
<dbReference type="PROSITE" id="PS50043">
    <property type="entry name" value="HTH_LUXR_2"/>
    <property type="match status" value="1"/>
</dbReference>
<dbReference type="InterPro" id="IPR000792">
    <property type="entry name" value="Tscrpt_reg_LuxR_C"/>
</dbReference>